<dbReference type="InterPro" id="IPR037185">
    <property type="entry name" value="EmrE-like"/>
</dbReference>
<evidence type="ECO:0000256" key="5">
    <source>
        <dbReference type="ARBA" id="ARBA00022989"/>
    </source>
</evidence>
<protein>
    <recommendedName>
        <fullName evidence="8">EamA domain-containing protein</fullName>
    </recommendedName>
</protein>
<dbReference type="InterPro" id="IPR051258">
    <property type="entry name" value="Diverse_Substrate_Transporter"/>
</dbReference>
<name>A0A419SIJ7_9BACL</name>
<feature type="domain" description="EamA" evidence="8">
    <location>
        <begin position="149"/>
        <end position="287"/>
    </location>
</feature>
<evidence type="ECO:0000313" key="10">
    <source>
        <dbReference type="Proteomes" id="UP000284219"/>
    </source>
</evidence>
<feature type="transmembrane region" description="Helical" evidence="7">
    <location>
        <begin position="271"/>
        <end position="290"/>
    </location>
</feature>
<dbReference type="PANTHER" id="PTHR42920:SF5">
    <property type="entry name" value="EAMA DOMAIN-CONTAINING PROTEIN"/>
    <property type="match status" value="1"/>
</dbReference>
<dbReference type="GO" id="GO:0005886">
    <property type="term" value="C:plasma membrane"/>
    <property type="evidence" value="ECO:0007669"/>
    <property type="project" value="UniProtKB-SubCell"/>
</dbReference>
<dbReference type="PANTHER" id="PTHR42920">
    <property type="entry name" value="OS03G0707200 PROTEIN-RELATED"/>
    <property type="match status" value="1"/>
</dbReference>
<sequence length="303" mass="33466">MKKTIIADLALLSVAFIWGITFVIVQNAIETLPPHTFNALRFFMAAVLLFIIIALFFKEQLRMFSKKMFISGFILGIWLFGGYALQTIGLLHTTSSKAGFITALSVALIPLFSFLFLKQKLQWPAIAGVVAATIGLYFLTLGDSLSLNKGDFLVFLCAICFALQIIFTGIYAPHYPAISLAFVQILTVALLSAGGAFFFENWQAALTPTRLFQPQIIWALLITVGPATVFAFLAQTICQKFTTPTRVALIYAMEPVFAALASFFWTDDVLGYKALGGCLLIFIGMILSELRPEQPFVKKTIKQ</sequence>
<accession>A0A419SIJ7</accession>
<dbReference type="Pfam" id="PF00892">
    <property type="entry name" value="EamA"/>
    <property type="match status" value="2"/>
</dbReference>
<comment type="similarity">
    <text evidence="2">Belongs to the EamA transporter family.</text>
</comment>
<comment type="caution">
    <text evidence="9">The sequence shown here is derived from an EMBL/GenBank/DDBJ whole genome shotgun (WGS) entry which is preliminary data.</text>
</comment>
<keyword evidence="5 7" id="KW-1133">Transmembrane helix</keyword>
<feature type="transmembrane region" description="Helical" evidence="7">
    <location>
        <begin position="9"/>
        <end position="29"/>
    </location>
</feature>
<keyword evidence="6 7" id="KW-0472">Membrane</keyword>
<feature type="domain" description="EamA" evidence="8">
    <location>
        <begin position="6"/>
        <end position="140"/>
    </location>
</feature>
<evidence type="ECO:0000256" key="1">
    <source>
        <dbReference type="ARBA" id="ARBA00004651"/>
    </source>
</evidence>
<dbReference type="InterPro" id="IPR000620">
    <property type="entry name" value="EamA_dom"/>
</dbReference>
<feature type="transmembrane region" description="Helical" evidence="7">
    <location>
        <begin position="178"/>
        <end position="199"/>
    </location>
</feature>
<keyword evidence="10" id="KW-1185">Reference proteome</keyword>
<organism evidence="9 10">
    <name type="scientific">Ammoniphilus oxalaticus</name>
    <dbReference type="NCBI Taxonomy" id="66863"/>
    <lineage>
        <taxon>Bacteria</taxon>
        <taxon>Bacillati</taxon>
        <taxon>Bacillota</taxon>
        <taxon>Bacilli</taxon>
        <taxon>Bacillales</taxon>
        <taxon>Paenibacillaceae</taxon>
        <taxon>Aneurinibacillus group</taxon>
        <taxon>Ammoniphilus</taxon>
    </lineage>
</organism>
<keyword evidence="4 7" id="KW-0812">Transmembrane</keyword>
<feature type="transmembrane region" description="Helical" evidence="7">
    <location>
        <begin position="246"/>
        <end position="265"/>
    </location>
</feature>
<evidence type="ECO:0000256" key="3">
    <source>
        <dbReference type="ARBA" id="ARBA00022475"/>
    </source>
</evidence>
<dbReference type="OrthoDB" id="9804865at2"/>
<dbReference type="AlphaFoldDB" id="A0A419SIJ7"/>
<evidence type="ECO:0000259" key="8">
    <source>
        <dbReference type="Pfam" id="PF00892"/>
    </source>
</evidence>
<feature type="transmembrane region" description="Helical" evidence="7">
    <location>
        <begin position="123"/>
        <end position="140"/>
    </location>
</feature>
<evidence type="ECO:0000256" key="6">
    <source>
        <dbReference type="ARBA" id="ARBA00023136"/>
    </source>
</evidence>
<feature type="transmembrane region" description="Helical" evidence="7">
    <location>
        <begin position="35"/>
        <end position="57"/>
    </location>
</feature>
<evidence type="ECO:0000256" key="4">
    <source>
        <dbReference type="ARBA" id="ARBA00022692"/>
    </source>
</evidence>
<feature type="transmembrane region" description="Helical" evidence="7">
    <location>
        <begin position="69"/>
        <end position="92"/>
    </location>
</feature>
<dbReference type="Proteomes" id="UP000284219">
    <property type="component" value="Unassembled WGS sequence"/>
</dbReference>
<dbReference type="EMBL" id="MCHY01000008">
    <property type="protein sequence ID" value="RKD23864.1"/>
    <property type="molecule type" value="Genomic_DNA"/>
</dbReference>
<feature type="transmembrane region" description="Helical" evidence="7">
    <location>
        <begin position="98"/>
        <end position="116"/>
    </location>
</feature>
<evidence type="ECO:0000256" key="7">
    <source>
        <dbReference type="SAM" id="Phobius"/>
    </source>
</evidence>
<feature type="transmembrane region" description="Helical" evidence="7">
    <location>
        <begin position="152"/>
        <end position="171"/>
    </location>
</feature>
<dbReference type="SUPFAM" id="SSF103481">
    <property type="entry name" value="Multidrug resistance efflux transporter EmrE"/>
    <property type="match status" value="2"/>
</dbReference>
<keyword evidence="3" id="KW-1003">Cell membrane</keyword>
<feature type="transmembrane region" description="Helical" evidence="7">
    <location>
        <begin position="211"/>
        <end position="234"/>
    </location>
</feature>
<proteinExistence type="inferred from homology"/>
<comment type="subcellular location">
    <subcellularLocation>
        <location evidence="1">Cell membrane</location>
        <topology evidence="1">Multi-pass membrane protein</topology>
    </subcellularLocation>
</comment>
<reference evidence="9 10" key="1">
    <citation type="submission" date="2016-08" db="EMBL/GenBank/DDBJ databases">
        <title>Novel Firmicute Genomes.</title>
        <authorList>
            <person name="Poppleton D.I."/>
            <person name="Gribaldo S."/>
        </authorList>
    </citation>
    <scope>NUCLEOTIDE SEQUENCE [LARGE SCALE GENOMIC DNA]</scope>
    <source>
        <strain evidence="9 10">RAOx-1</strain>
    </source>
</reference>
<evidence type="ECO:0000256" key="2">
    <source>
        <dbReference type="ARBA" id="ARBA00007362"/>
    </source>
</evidence>
<gene>
    <name evidence="9" type="ORF">BEP19_05390</name>
</gene>
<evidence type="ECO:0000313" key="9">
    <source>
        <dbReference type="EMBL" id="RKD23864.1"/>
    </source>
</evidence>